<feature type="transmembrane region" description="Helical" evidence="5">
    <location>
        <begin position="59"/>
        <end position="79"/>
    </location>
</feature>
<evidence type="ECO:0000256" key="4">
    <source>
        <dbReference type="ARBA" id="ARBA00023136"/>
    </source>
</evidence>
<evidence type="ECO:0000256" key="5">
    <source>
        <dbReference type="SAM" id="Phobius"/>
    </source>
</evidence>
<dbReference type="InterPro" id="IPR009436">
    <property type="entry name" value="AGTRAP"/>
</dbReference>
<dbReference type="PANTHER" id="PTHR16521">
    <property type="entry name" value="TYPE-1 ANGIOTENSIN II RECEPTOR-ASSOCIATED PROTEIN"/>
    <property type="match status" value="1"/>
</dbReference>
<dbReference type="EMBL" id="JASPKY010000100">
    <property type="protein sequence ID" value="KAK9737428.1"/>
    <property type="molecule type" value="Genomic_DNA"/>
</dbReference>
<keyword evidence="3 5" id="KW-1133">Transmembrane helix</keyword>
<keyword evidence="4 5" id="KW-0472">Membrane</keyword>
<feature type="transmembrane region" description="Helical" evidence="5">
    <location>
        <begin position="14"/>
        <end position="47"/>
    </location>
</feature>
<proteinExistence type="predicted"/>
<keyword evidence="6" id="KW-0675">Receptor</keyword>
<name>A0AAW1LUC5_POPJA</name>
<evidence type="ECO:0000313" key="6">
    <source>
        <dbReference type="EMBL" id="KAK9737428.1"/>
    </source>
</evidence>
<comment type="subcellular location">
    <subcellularLocation>
        <location evidence="1">Membrane</location>
        <topology evidence="1">Multi-pass membrane protein</topology>
    </subcellularLocation>
</comment>
<evidence type="ECO:0000313" key="7">
    <source>
        <dbReference type="Proteomes" id="UP001458880"/>
    </source>
</evidence>
<feature type="transmembrane region" description="Helical" evidence="5">
    <location>
        <begin position="85"/>
        <end position="107"/>
    </location>
</feature>
<protein>
    <submittedName>
        <fullName evidence="6">Angiotensin II, type I receptor-associated protein (AGTRAP)</fullName>
    </submittedName>
</protein>
<evidence type="ECO:0000256" key="2">
    <source>
        <dbReference type="ARBA" id="ARBA00022692"/>
    </source>
</evidence>
<dbReference type="AlphaFoldDB" id="A0AAW1LUC5"/>
<gene>
    <name evidence="6" type="ORF">QE152_g10726</name>
</gene>
<comment type="caution">
    <text evidence="6">The sequence shown here is derived from an EMBL/GenBank/DDBJ whole genome shotgun (WGS) entry which is preliminary data.</text>
</comment>
<dbReference type="Proteomes" id="UP001458880">
    <property type="component" value="Unassembled WGS sequence"/>
</dbReference>
<dbReference type="GO" id="GO:0038166">
    <property type="term" value="P:angiotensin-activated signaling pathway"/>
    <property type="evidence" value="ECO:0007669"/>
    <property type="project" value="InterPro"/>
</dbReference>
<sequence>MADLTQIPNFPTKVILIVHVILLTLATTGYWAPAGYILINVIVIWLLYSSIYTEQIDPLHFALVLNSVSVIIDLFIISFHFPNHYIFSAILAIIFMVAKIFTSYAMFKISREKTESTGPIRSIGDIFTTSKSNYDDIDQNHNKFNAMCPLNIKTYID</sequence>
<organism evidence="6 7">
    <name type="scientific">Popillia japonica</name>
    <name type="common">Japanese beetle</name>
    <dbReference type="NCBI Taxonomy" id="7064"/>
    <lineage>
        <taxon>Eukaryota</taxon>
        <taxon>Metazoa</taxon>
        <taxon>Ecdysozoa</taxon>
        <taxon>Arthropoda</taxon>
        <taxon>Hexapoda</taxon>
        <taxon>Insecta</taxon>
        <taxon>Pterygota</taxon>
        <taxon>Neoptera</taxon>
        <taxon>Endopterygota</taxon>
        <taxon>Coleoptera</taxon>
        <taxon>Polyphaga</taxon>
        <taxon>Scarabaeiformia</taxon>
        <taxon>Scarabaeidae</taxon>
        <taxon>Rutelinae</taxon>
        <taxon>Popillia</taxon>
    </lineage>
</organism>
<dbReference type="PANTHER" id="PTHR16521:SF3">
    <property type="entry name" value="TYPE-1 ANGIOTENSIN II RECEPTOR-ASSOCIATED PROTEIN"/>
    <property type="match status" value="1"/>
</dbReference>
<dbReference type="GO" id="GO:0005886">
    <property type="term" value="C:plasma membrane"/>
    <property type="evidence" value="ECO:0007669"/>
    <property type="project" value="TreeGrafter"/>
</dbReference>
<dbReference type="Pfam" id="PF06396">
    <property type="entry name" value="AGTRAP"/>
    <property type="match status" value="1"/>
</dbReference>
<evidence type="ECO:0000256" key="1">
    <source>
        <dbReference type="ARBA" id="ARBA00004141"/>
    </source>
</evidence>
<accession>A0AAW1LUC5</accession>
<keyword evidence="7" id="KW-1185">Reference proteome</keyword>
<evidence type="ECO:0000256" key="3">
    <source>
        <dbReference type="ARBA" id="ARBA00022989"/>
    </source>
</evidence>
<reference evidence="6 7" key="1">
    <citation type="journal article" date="2024" name="BMC Genomics">
        <title>De novo assembly and annotation of Popillia japonica's genome with initial clues to its potential as an invasive pest.</title>
        <authorList>
            <person name="Cucini C."/>
            <person name="Boschi S."/>
            <person name="Funari R."/>
            <person name="Cardaioli E."/>
            <person name="Iannotti N."/>
            <person name="Marturano G."/>
            <person name="Paoli F."/>
            <person name="Bruttini M."/>
            <person name="Carapelli A."/>
            <person name="Frati F."/>
            <person name="Nardi F."/>
        </authorList>
    </citation>
    <scope>NUCLEOTIDE SEQUENCE [LARGE SCALE GENOMIC DNA]</scope>
    <source>
        <strain evidence="6">DMR45628</strain>
    </source>
</reference>
<keyword evidence="2 5" id="KW-0812">Transmembrane</keyword>